<protein>
    <submittedName>
        <fullName evidence="1 2">Uncharacterized protein</fullName>
    </submittedName>
</protein>
<dbReference type="HOGENOM" id="CLU_2226022_0_0_1"/>
<dbReference type="InParanoid" id="T1F5Z5"/>
<proteinExistence type="predicted"/>
<gene>
    <name evidence="2" type="primary">20204244</name>
    <name evidence="1" type="ORF">HELRODRAFT_172827</name>
</gene>
<dbReference type="GeneID" id="20204244"/>
<reference evidence="2" key="3">
    <citation type="submission" date="2015-06" db="UniProtKB">
        <authorList>
            <consortium name="EnsemblMetazoa"/>
        </authorList>
    </citation>
    <scope>IDENTIFICATION</scope>
</reference>
<dbReference type="EnsemblMetazoa" id="HelroT172827">
    <property type="protein sequence ID" value="HelroP172827"/>
    <property type="gene ID" value="HelroG172827"/>
</dbReference>
<sequence length="106" mass="12197">MARHAIVSEFNFYLCPWSRTRNTTCPFDHQAKKFCILGRNESKRIEKPMNVSNHSKKGLNHNGAYFQLAKWLHLKNKIFSLVAGSSNEEVACNNATKEPTSDQQRE</sequence>
<dbReference type="CTD" id="20204244"/>
<evidence type="ECO:0000313" key="1">
    <source>
        <dbReference type="EMBL" id="ESO04435.1"/>
    </source>
</evidence>
<evidence type="ECO:0000313" key="3">
    <source>
        <dbReference type="Proteomes" id="UP000015101"/>
    </source>
</evidence>
<name>T1F5Z5_HELRO</name>
<dbReference type="EMBL" id="KB096502">
    <property type="protein sequence ID" value="ESO04435.1"/>
    <property type="molecule type" value="Genomic_DNA"/>
</dbReference>
<organism evidence="2 3">
    <name type="scientific">Helobdella robusta</name>
    <name type="common">Californian leech</name>
    <dbReference type="NCBI Taxonomy" id="6412"/>
    <lineage>
        <taxon>Eukaryota</taxon>
        <taxon>Metazoa</taxon>
        <taxon>Spiralia</taxon>
        <taxon>Lophotrochozoa</taxon>
        <taxon>Annelida</taxon>
        <taxon>Clitellata</taxon>
        <taxon>Hirudinea</taxon>
        <taxon>Rhynchobdellida</taxon>
        <taxon>Glossiphoniidae</taxon>
        <taxon>Helobdella</taxon>
    </lineage>
</organism>
<dbReference type="AlphaFoldDB" id="T1F5Z5"/>
<evidence type="ECO:0000313" key="2">
    <source>
        <dbReference type="EnsemblMetazoa" id="HelroP172827"/>
    </source>
</evidence>
<dbReference type="EMBL" id="AMQM01004371">
    <property type="status" value="NOT_ANNOTATED_CDS"/>
    <property type="molecule type" value="Genomic_DNA"/>
</dbReference>
<accession>T1F5Z5</accession>
<dbReference type="KEGG" id="hro:HELRODRAFT_172827"/>
<reference evidence="3" key="1">
    <citation type="submission" date="2012-12" db="EMBL/GenBank/DDBJ databases">
        <authorList>
            <person name="Hellsten U."/>
            <person name="Grimwood J."/>
            <person name="Chapman J.A."/>
            <person name="Shapiro H."/>
            <person name="Aerts A."/>
            <person name="Otillar R.P."/>
            <person name="Terry A.Y."/>
            <person name="Boore J.L."/>
            <person name="Simakov O."/>
            <person name="Marletaz F."/>
            <person name="Cho S.-J."/>
            <person name="Edsinger-Gonzales E."/>
            <person name="Havlak P."/>
            <person name="Kuo D.-H."/>
            <person name="Larsson T."/>
            <person name="Lv J."/>
            <person name="Arendt D."/>
            <person name="Savage R."/>
            <person name="Osoegawa K."/>
            <person name="de Jong P."/>
            <person name="Lindberg D.R."/>
            <person name="Seaver E.C."/>
            <person name="Weisblat D.A."/>
            <person name="Putnam N.H."/>
            <person name="Grigoriev I.V."/>
            <person name="Rokhsar D.S."/>
        </authorList>
    </citation>
    <scope>NUCLEOTIDE SEQUENCE</scope>
</reference>
<dbReference type="Proteomes" id="UP000015101">
    <property type="component" value="Unassembled WGS sequence"/>
</dbReference>
<dbReference type="RefSeq" id="XP_009017704.1">
    <property type="nucleotide sequence ID" value="XM_009019456.1"/>
</dbReference>
<reference evidence="1 3" key="2">
    <citation type="journal article" date="2013" name="Nature">
        <title>Insights into bilaterian evolution from three spiralian genomes.</title>
        <authorList>
            <person name="Simakov O."/>
            <person name="Marletaz F."/>
            <person name="Cho S.J."/>
            <person name="Edsinger-Gonzales E."/>
            <person name="Havlak P."/>
            <person name="Hellsten U."/>
            <person name="Kuo D.H."/>
            <person name="Larsson T."/>
            <person name="Lv J."/>
            <person name="Arendt D."/>
            <person name="Savage R."/>
            <person name="Osoegawa K."/>
            <person name="de Jong P."/>
            <person name="Grimwood J."/>
            <person name="Chapman J.A."/>
            <person name="Shapiro H."/>
            <person name="Aerts A."/>
            <person name="Otillar R.P."/>
            <person name="Terry A.Y."/>
            <person name="Boore J.L."/>
            <person name="Grigoriev I.V."/>
            <person name="Lindberg D.R."/>
            <person name="Seaver E.C."/>
            <person name="Weisblat D.A."/>
            <person name="Putnam N.H."/>
            <person name="Rokhsar D.S."/>
        </authorList>
    </citation>
    <scope>NUCLEOTIDE SEQUENCE</scope>
</reference>
<keyword evidence="3" id="KW-1185">Reference proteome</keyword>